<evidence type="ECO:0000256" key="1">
    <source>
        <dbReference type="SAM" id="MobiDB-lite"/>
    </source>
</evidence>
<reference evidence="2 3" key="1">
    <citation type="submission" date="2022-06" db="EMBL/GenBank/DDBJ databases">
        <title>Dynamics of rice microbiomes reveals core vertical transmitted seed endophytes.</title>
        <authorList>
            <person name="Liao K."/>
            <person name="Zhang X."/>
        </authorList>
    </citation>
    <scope>NUCLEOTIDE SEQUENCE [LARGE SCALE GENOMIC DNA]</scope>
    <source>
        <strain evidence="2 3">YT10-10-1</strain>
    </source>
</reference>
<keyword evidence="3" id="KW-1185">Reference proteome</keyword>
<proteinExistence type="predicted"/>
<gene>
    <name evidence="2" type="ORF">NB700_001043</name>
</gene>
<comment type="caution">
    <text evidence="2">The sequence shown here is derived from an EMBL/GenBank/DDBJ whole genome shotgun (WGS) entry which is preliminary data.</text>
</comment>
<dbReference type="EMBL" id="JANFWR010000005">
    <property type="protein sequence ID" value="MCW0398487.1"/>
    <property type="molecule type" value="Genomic_DNA"/>
</dbReference>
<sequence>MPVGMTANYAYYLDEVKGSTSWNPFEGIRWQPIPPTSFCMRIGPPPQRRSRLMSPTLAAHRPWK</sequence>
<name>A0ABT3DSL2_9XANT</name>
<feature type="region of interest" description="Disordered" evidence="1">
    <location>
        <begin position="44"/>
        <end position="64"/>
    </location>
</feature>
<evidence type="ECO:0000313" key="2">
    <source>
        <dbReference type="EMBL" id="MCW0398487.1"/>
    </source>
</evidence>
<organism evidence="2 3">
    <name type="scientific">Xanthomonas sacchari</name>
    <dbReference type="NCBI Taxonomy" id="56458"/>
    <lineage>
        <taxon>Bacteria</taxon>
        <taxon>Pseudomonadati</taxon>
        <taxon>Pseudomonadota</taxon>
        <taxon>Gammaproteobacteria</taxon>
        <taxon>Lysobacterales</taxon>
        <taxon>Lysobacteraceae</taxon>
        <taxon>Xanthomonas</taxon>
    </lineage>
</organism>
<protein>
    <submittedName>
        <fullName evidence="2">Uncharacterized protein</fullName>
    </submittedName>
</protein>
<dbReference type="Proteomes" id="UP001320843">
    <property type="component" value="Unassembled WGS sequence"/>
</dbReference>
<evidence type="ECO:0000313" key="3">
    <source>
        <dbReference type="Proteomes" id="UP001320843"/>
    </source>
</evidence>
<accession>A0ABT3DSL2</accession>